<dbReference type="Gramene" id="mRNA:HanXRQr2_Chr04g0183011">
    <property type="protein sequence ID" value="mRNA:HanXRQr2_Chr04g0183011"/>
    <property type="gene ID" value="HanXRQr2_Chr04g0183011"/>
</dbReference>
<name>A0A9K3NSV5_HELAN</name>
<organism evidence="2 3">
    <name type="scientific">Helianthus annuus</name>
    <name type="common">Common sunflower</name>
    <dbReference type="NCBI Taxonomy" id="4232"/>
    <lineage>
        <taxon>Eukaryota</taxon>
        <taxon>Viridiplantae</taxon>
        <taxon>Streptophyta</taxon>
        <taxon>Embryophyta</taxon>
        <taxon>Tracheophyta</taxon>
        <taxon>Spermatophyta</taxon>
        <taxon>Magnoliopsida</taxon>
        <taxon>eudicotyledons</taxon>
        <taxon>Gunneridae</taxon>
        <taxon>Pentapetalae</taxon>
        <taxon>asterids</taxon>
        <taxon>campanulids</taxon>
        <taxon>Asterales</taxon>
        <taxon>Asteraceae</taxon>
        <taxon>Asteroideae</taxon>
        <taxon>Heliantheae alliance</taxon>
        <taxon>Heliantheae</taxon>
        <taxon>Helianthus</taxon>
    </lineage>
</organism>
<reference evidence="2" key="1">
    <citation type="journal article" date="2017" name="Nature">
        <title>The sunflower genome provides insights into oil metabolism, flowering and Asterid evolution.</title>
        <authorList>
            <person name="Badouin H."/>
            <person name="Gouzy J."/>
            <person name="Grassa C.J."/>
            <person name="Murat F."/>
            <person name="Staton S.E."/>
            <person name="Cottret L."/>
            <person name="Lelandais-Briere C."/>
            <person name="Owens G.L."/>
            <person name="Carrere S."/>
            <person name="Mayjonade B."/>
            <person name="Legrand L."/>
            <person name="Gill N."/>
            <person name="Kane N.C."/>
            <person name="Bowers J.E."/>
            <person name="Hubner S."/>
            <person name="Bellec A."/>
            <person name="Berard A."/>
            <person name="Berges H."/>
            <person name="Blanchet N."/>
            <person name="Boniface M.C."/>
            <person name="Brunel D."/>
            <person name="Catrice O."/>
            <person name="Chaidir N."/>
            <person name="Claudel C."/>
            <person name="Donnadieu C."/>
            <person name="Faraut T."/>
            <person name="Fievet G."/>
            <person name="Helmstetter N."/>
            <person name="King M."/>
            <person name="Knapp S.J."/>
            <person name="Lai Z."/>
            <person name="Le Paslier M.C."/>
            <person name="Lippi Y."/>
            <person name="Lorenzon L."/>
            <person name="Mandel J.R."/>
            <person name="Marage G."/>
            <person name="Marchand G."/>
            <person name="Marquand E."/>
            <person name="Bret-Mestries E."/>
            <person name="Morien E."/>
            <person name="Nambeesan S."/>
            <person name="Nguyen T."/>
            <person name="Pegot-Espagnet P."/>
            <person name="Pouilly N."/>
            <person name="Raftis F."/>
            <person name="Sallet E."/>
            <person name="Schiex T."/>
            <person name="Thomas J."/>
            <person name="Vandecasteele C."/>
            <person name="Vares D."/>
            <person name="Vear F."/>
            <person name="Vautrin S."/>
            <person name="Crespi M."/>
            <person name="Mangin B."/>
            <person name="Burke J.M."/>
            <person name="Salse J."/>
            <person name="Munos S."/>
            <person name="Vincourt P."/>
            <person name="Rieseberg L.H."/>
            <person name="Langlade N.B."/>
        </authorList>
    </citation>
    <scope>NUCLEOTIDE SEQUENCE</scope>
    <source>
        <tissue evidence="2">Leaves</tissue>
    </source>
</reference>
<accession>A0A9K3NSV5</accession>
<keyword evidence="3" id="KW-1185">Reference proteome</keyword>
<feature type="compositionally biased region" description="Basic and acidic residues" evidence="1">
    <location>
        <begin position="99"/>
        <end position="112"/>
    </location>
</feature>
<evidence type="ECO:0000313" key="3">
    <source>
        <dbReference type="Proteomes" id="UP000215914"/>
    </source>
</evidence>
<dbReference type="EMBL" id="MNCJ02000319">
    <property type="protein sequence ID" value="KAF5811579.1"/>
    <property type="molecule type" value="Genomic_DNA"/>
</dbReference>
<reference evidence="2" key="2">
    <citation type="submission" date="2020-06" db="EMBL/GenBank/DDBJ databases">
        <title>Helianthus annuus Genome sequencing and assembly Release 2.</title>
        <authorList>
            <person name="Gouzy J."/>
            <person name="Langlade N."/>
            <person name="Munos S."/>
        </authorList>
    </citation>
    <scope>NUCLEOTIDE SEQUENCE</scope>
    <source>
        <tissue evidence="2">Leaves</tissue>
    </source>
</reference>
<evidence type="ECO:0000313" key="2">
    <source>
        <dbReference type="EMBL" id="KAF5811579.1"/>
    </source>
</evidence>
<dbReference type="AlphaFoldDB" id="A0A9K3NSV5"/>
<proteinExistence type="predicted"/>
<evidence type="ECO:0000256" key="1">
    <source>
        <dbReference type="SAM" id="MobiDB-lite"/>
    </source>
</evidence>
<sequence>MRVANWRSIRTRLSPHQLLVGLNTLSKQQLVAIKNMGFGSILKLKTDSLPAKMSHFVVDKFSGKDMVIKLNVGNIEVNEIVISGLLGLRNSGAVIEYKKKDKKNEEQKDEQKGKKKDKNSGDVIEFDVKEDEDEEESDMLYVDRTLCGDINTVRTLSPLSFWMKETLSRREKWEIKNSGFGKGELREGYVDTQVDVEHVMKEDRMKNVEQMVDECCVEKKNVTFEFVCG</sequence>
<comment type="caution">
    <text evidence="2">The sequence shown here is derived from an EMBL/GenBank/DDBJ whole genome shotgun (WGS) entry which is preliminary data.</text>
</comment>
<dbReference type="Proteomes" id="UP000215914">
    <property type="component" value="Unassembled WGS sequence"/>
</dbReference>
<gene>
    <name evidence="2" type="ORF">HanXRQr2_Chr04g0183011</name>
</gene>
<feature type="region of interest" description="Disordered" evidence="1">
    <location>
        <begin position="99"/>
        <end position="131"/>
    </location>
</feature>
<protein>
    <submittedName>
        <fullName evidence="2">Uncharacterized protein</fullName>
    </submittedName>
</protein>